<dbReference type="AlphaFoldDB" id="A0A1I6KYP4"/>
<feature type="domain" description="HAMP" evidence="8">
    <location>
        <begin position="415"/>
        <end position="468"/>
    </location>
</feature>
<dbReference type="PROSITE" id="PS50885">
    <property type="entry name" value="HAMP"/>
    <property type="match status" value="2"/>
</dbReference>
<dbReference type="Gene3D" id="1.10.287.950">
    <property type="entry name" value="Methyl-accepting chemotaxis protein"/>
    <property type="match status" value="1"/>
</dbReference>
<feature type="compositionally biased region" description="Basic and acidic residues" evidence="5">
    <location>
        <begin position="911"/>
        <end position="925"/>
    </location>
</feature>
<feature type="compositionally biased region" description="Acidic residues" evidence="5">
    <location>
        <begin position="852"/>
        <end position="864"/>
    </location>
</feature>
<proteinExistence type="inferred from homology"/>
<organism evidence="9 10">
    <name type="scientific">Halomicrobium zhouii</name>
    <dbReference type="NCBI Taxonomy" id="767519"/>
    <lineage>
        <taxon>Archaea</taxon>
        <taxon>Methanobacteriati</taxon>
        <taxon>Methanobacteriota</taxon>
        <taxon>Stenosarchaea group</taxon>
        <taxon>Halobacteria</taxon>
        <taxon>Halobacteriales</taxon>
        <taxon>Haloarculaceae</taxon>
        <taxon>Halomicrobium</taxon>
    </lineage>
</organism>
<evidence type="ECO:0000256" key="4">
    <source>
        <dbReference type="SAM" id="Coils"/>
    </source>
</evidence>
<evidence type="ECO:0000256" key="2">
    <source>
        <dbReference type="ARBA" id="ARBA00029447"/>
    </source>
</evidence>
<feature type="compositionally biased region" description="Acidic residues" evidence="5">
    <location>
        <begin position="834"/>
        <end position="843"/>
    </location>
</feature>
<evidence type="ECO:0000313" key="9">
    <source>
        <dbReference type="EMBL" id="SFR96373.1"/>
    </source>
</evidence>
<keyword evidence="6" id="KW-0812">Transmembrane</keyword>
<feature type="coiled-coil region" evidence="4">
    <location>
        <begin position="631"/>
        <end position="694"/>
    </location>
</feature>
<keyword evidence="6" id="KW-1133">Transmembrane helix</keyword>
<feature type="region of interest" description="Disordered" evidence="5">
    <location>
        <begin position="775"/>
        <end position="1004"/>
    </location>
</feature>
<reference evidence="9 10" key="1">
    <citation type="submission" date="2016-10" db="EMBL/GenBank/DDBJ databases">
        <authorList>
            <person name="de Groot N.N."/>
        </authorList>
    </citation>
    <scope>NUCLEOTIDE SEQUENCE [LARGE SCALE GENOMIC DNA]</scope>
    <source>
        <strain evidence="9 10">CGMCC 1.10457</strain>
    </source>
</reference>
<evidence type="ECO:0000259" key="7">
    <source>
        <dbReference type="PROSITE" id="PS50111"/>
    </source>
</evidence>
<dbReference type="PANTHER" id="PTHR32089">
    <property type="entry name" value="METHYL-ACCEPTING CHEMOTAXIS PROTEIN MCPB"/>
    <property type="match status" value="1"/>
</dbReference>
<feature type="compositionally biased region" description="Acidic residues" evidence="5">
    <location>
        <begin position="979"/>
        <end position="1004"/>
    </location>
</feature>
<dbReference type="Pfam" id="PF00015">
    <property type="entry name" value="MCPsignal"/>
    <property type="match status" value="1"/>
</dbReference>
<dbReference type="Gene3D" id="6.10.250.1910">
    <property type="match status" value="1"/>
</dbReference>
<dbReference type="SMART" id="SM00283">
    <property type="entry name" value="MA"/>
    <property type="match status" value="1"/>
</dbReference>
<keyword evidence="6" id="KW-0472">Membrane</keyword>
<evidence type="ECO:0000256" key="5">
    <source>
        <dbReference type="SAM" id="MobiDB-lite"/>
    </source>
</evidence>
<name>A0A1I6KYP4_9EURY</name>
<evidence type="ECO:0000259" key="8">
    <source>
        <dbReference type="PROSITE" id="PS50885"/>
    </source>
</evidence>
<dbReference type="EMBL" id="FOZK01000002">
    <property type="protein sequence ID" value="SFR96373.1"/>
    <property type="molecule type" value="Genomic_DNA"/>
</dbReference>
<dbReference type="SUPFAM" id="SSF58104">
    <property type="entry name" value="Methyl-accepting chemotaxis protein (MCP) signaling domain"/>
    <property type="match status" value="1"/>
</dbReference>
<feature type="compositionally biased region" description="Acidic residues" evidence="5">
    <location>
        <begin position="785"/>
        <end position="801"/>
    </location>
</feature>
<feature type="compositionally biased region" description="Low complexity" evidence="5">
    <location>
        <begin position="968"/>
        <end position="978"/>
    </location>
</feature>
<dbReference type="PRINTS" id="PR00260">
    <property type="entry name" value="CHEMTRNSDUCR"/>
</dbReference>
<dbReference type="STRING" id="767519.SAMN05216559_1572"/>
<feature type="compositionally biased region" description="Basic and acidic residues" evidence="5">
    <location>
        <begin position="878"/>
        <end position="891"/>
    </location>
</feature>
<dbReference type="GO" id="GO:0006935">
    <property type="term" value="P:chemotaxis"/>
    <property type="evidence" value="ECO:0007669"/>
    <property type="project" value="InterPro"/>
</dbReference>
<dbReference type="Gene3D" id="6.10.340.10">
    <property type="match status" value="1"/>
</dbReference>
<keyword evidence="4" id="KW-0175">Coiled coil</keyword>
<keyword evidence="1 3" id="KW-0807">Transducer</keyword>
<feature type="compositionally biased region" description="Low complexity" evidence="5">
    <location>
        <begin position="892"/>
        <end position="906"/>
    </location>
</feature>
<dbReference type="GO" id="GO:0007165">
    <property type="term" value="P:signal transduction"/>
    <property type="evidence" value="ECO:0007669"/>
    <property type="project" value="UniProtKB-KW"/>
</dbReference>
<feature type="coiled-coil region" evidence="4">
    <location>
        <begin position="382"/>
        <end position="427"/>
    </location>
</feature>
<evidence type="ECO:0000313" key="10">
    <source>
        <dbReference type="Proteomes" id="UP000199062"/>
    </source>
</evidence>
<dbReference type="RefSeq" id="WP_218155532.1">
    <property type="nucleotide sequence ID" value="NZ_FOZK01000002.1"/>
</dbReference>
<gene>
    <name evidence="9" type="ORF">SAMN05216559_1572</name>
</gene>
<feature type="transmembrane region" description="Helical" evidence="6">
    <location>
        <begin position="282"/>
        <end position="301"/>
    </location>
</feature>
<dbReference type="Proteomes" id="UP000199062">
    <property type="component" value="Unassembled WGS sequence"/>
</dbReference>
<dbReference type="InterPro" id="IPR004089">
    <property type="entry name" value="MCPsignal_dom"/>
</dbReference>
<feature type="domain" description="HAMP" evidence="8">
    <location>
        <begin position="302"/>
        <end position="355"/>
    </location>
</feature>
<dbReference type="CDD" id="cd06225">
    <property type="entry name" value="HAMP"/>
    <property type="match status" value="2"/>
</dbReference>
<feature type="compositionally biased region" description="Acidic residues" evidence="5">
    <location>
        <begin position="810"/>
        <end position="824"/>
    </location>
</feature>
<accession>A0A1I6KYP4</accession>
<evidence type="ECO:0000256" key="6">
    <source>
        <dbReference type="SAM" id="Phobius"/>
    </source>
</evidence>
<comment type="similarity">
    <text evidence="2">Belongs to the methyl-accepting chemotaxis (MCP) protein family.</text>
</comment>
<sequence length="1004" mass="105452">MRLQSHLPDAIRKSYLRKFALVVLVVLVAVSSLGVYTQQTVSAELTDQRDVQLETSTVQQADSIASWTARQEDTTRMLSNHEVVRTGKEPAIADVLDREVERLPADIIDIHYIDPSKGTIERSTGTSMMGASIESTGAEWAGGELTFDGPDDVATSSAYRHFALNRLAFASPVPGRDTAIMLVVDTGATAAGFQNAIEGGETRVLDGDGTVTFSRNDSQVHETGPYGDHAVTTDAEDGNATVQRVGDSLVAAAGVPGTDWVVVKEAPTSSAYALRQQIQTDLIALIGVAMGGFVVLGVIVGRDLTGALPRLATQARSLAEGDLTASMDETDRIDEIGDVNAAFREIQLYLQTVGSQAEALASQEFDAPVLDQDVPGALGDSLDRMRRDLEGFVADIEQARADSEAARKEAEQLAATLETQAESFSRTMERAADGDLTQRLDSDLDNEAMAAIATAFNDMLSELQHTVDQIDDFAAEVDASSETISASAAEVEEASSQVSDTVQEIAADAERQDRNVSQAAGEMTDLSATIEEVASSATEVANRSQRAAAAGEDGSEAATATVAEMNAIEETAAETAEQMERLDEEMADIEEVVAFIDQIADQTNMLALNASIEAARAGEAGQGFAVVADEIKSLAQETTEATDEIAAMIDEVQDATSEAVDDVREMGDRVESGVDSVEETVDTLEEIVDQVEDADAGVQSIADATDDQAASTEEVVAMVDQVGDVSEQTLARAQNAAAATEQQTASITEVTRNIRSLSGRASDLRDLVDQFEVEGETTVASVADPEIDDDAGPGPAEEDQATDGQADERSTDEDALVDENDATDGTDATRGGDEFPETDEDEWTPIAGEEGPQSDDEPPADADSDGAPTAQADAAVDEAERGGADAGDTAHADAAGLGRATDGADGVVDDVTERVRLPDRADVSERFSGASDRVDGLKRRLRGASDRVAGAVGGLTTRGSAGDDPLDDALATTDAAPATEDDDVTDEDPTVSDFDDPSPASDDD</sequence>
<dbReference type="PANTHER" id="PTHR32089:SF112">
    <property type="entry name" value="LYSOZYME-LIKE PROTEIN-RELATED"/>
    <property type="match status" value="1"/>
</dbReference>
<evidence type="ECO:0000256" key="1">
    <source>
        <dbReference type="ARBA" id="ARBA00023224"/>
    </source>
</evidence>
<protein>
    <submittedName>
        <fullName evidence="9">Methyl-accepting chemotaxis protein</fullName>
    </submittedName>
</protein>
<feature type="coiled-coil region" evidence="4">
    <location>
        <begin position="565"/>
        <end position="592"/>
    </location>
</feature>
<dbReference type="CDD" id="cd11386">
    <property type="entry name" value="MCP_signal"/>
    <property type="match status" value="1"/>
</dbReference>
<dbReference type="SMART" id="SM00304">
    <property type="entry name" value="HAMP"/>
    <property type="match status" value="3"/>
</dbReference>
<dbReference type="InterPro" id="IPR003660">
    <property type="entry name" value="HAMP_dom"/>
</dbReference>
<dbReference type="PROSITE" id="PS50111">
    <property type="entry name" value="CHEMOTAXIS_TRANSDUC_2"/>
    <property type="match status" value="1"/>
</dbReference>
<dbReference type="GO" id="GO:0004888">
    <property type="term" value="F:transmembrane signaling receptor activity"/>
    <property type="evidence" value="ECO:0007669"/>
    <property type="project" value="InterPro"/>
</dbReference>
<dbReference type="OrthoDB" id="8523at2157"/>
<keyword evidence="10" id="KW-1185">Reference proteome</keyword>
<evidence type="ECO:0000256" key="3">
    <source>
        <dbReference type="PROSITE-ProRule" id="PRU00284"/>
    </source>
</evidence>
<dbReference type="Pfam" id="PF00672">
    <property type="entry name" value="HAMP"/>
    <property type="match status" value="2"/>
</dbReference>
<dbReference type="InterPro" id="IPR004090">
    <property type="entry name" value="Chemotax_Me-accpt_rcpt"/>
</dbReference>
<dbReference type="GO" id="GO:0016020">
    <property type="term" value="C:membrane"/>
    <property type="evidence" value="ECO:0007669"/>
    <property type="project" value="InterPro"/>
</dbReference>
<feature type="domain" description="Methyl-accepting transducer" evidence="7">
    <location>
        <begin position="487"/>
        <end position="723"/>
    </location>
</feature>